<reference evidence="1" key="1">
    <citation type="journal article" date="2022" name="Int. J. Mol. Sci.">
        <title>Draft Genome of Tanacetum Coccineum: Genomic Comparison of Closely Related Tanacetum-Family Plants.</title>
        <authorList>
            <person name="Yamashiro T."/>
            <person name="Shiraishi A."/>
            <person name="Nakayama K."/>
            <person name="Satake H."/>
        </authorList>
    </citation>
    <scope>NUCLEOTIDE SEQUENCE</scope>
</reference>
<proteinExistence type="predicted"/>
<dbReference type="Proteomes" id="UP001151760">
    <property type="component" value="Unassembled WGS sequence"/>
</dbReference>
<reference evidence="1" key="2">
    <citation type="submission" date="2022-01" db="EMBL/GenBank/DDBJ databases">
        <authorList>
            <person name="Yamashiro T."/>
            <person name="Shiraishi A."/>
            <person name="Satake H."/>
            <person name="Nakayama K."/>
        </authorList>
    </citation>
    <scope>NUCLEOTIDE SEQUENCE</scope>
</reference>
<comment type="caution">
    <text evidence="1">The sequence shown here is derived from an EMBL/GenBank/DDBJ whole genome shotgun (WGS) entry which is preliminary data.</text>
</comment>
<evidence type="ECO:0000313" key="1">
    <source>
        <dbReference type="EMBL" id="GJT63475.1"/>
    </source>
</evidence>
<accession>A0ABQ5FJJ9</accession>
<dbReference type="EMBL" id="BQNB010017464">
    <property type="protein sequence ID" value="GJT63475.1"/>
    <property type="molecule type" value="Genomic_DNA"/>
</dbReference>
<keyword evidence="2" id="KW-1185">Reference proteome</keyword>
<evidence type="ECO:0000313" key="2">
    <source>
        <dbReference type="Proteomes" id="UP001151760"/>
    </source>
</evidence>
<protein>
    <submittedName>
        <fullName evidence="1">Uncharacterized protein</fullName>
    </submittedName>
</protein>
<name>A0ABQ5FJJ9_9ASTR</name>
<gene>
    <name evidence="1" type="ORF">Tco_1007008</name>
</gene>
<sequence>MFADFVGITLVHGSLEESVGLQELEAINFVNFHLAWLENQQSSSRILKFLGYDFRQFPYGNNNKASDANCFPIDTGQWGFNDVEISTWPFTERIVLALLDCLNLKLFGRGISRAMCPTNSVPLALFSEMVFLECIRIVSSTDILNKQLCRLERSFVPCISDVHKLIVCWEDVIVYDCVRRASELDKLSIKFSVEELPESGRSCQLEMVHLRLWRLG</sequence>
<organism evidence="1 2">
    <name type="scientific">Tanacetum coccineum</name>
    <dbReference type="NCBI Taxonomy" id="301880"/>
    <lineage>
        <taxon>Eukaryota</taxon>
        <taxon>Viridiplantae</taxon>
        <taxon>Streptophyta</taxon>
        <taxon>Embryophyta</taxon>
        <taxon>Tracheophyta</taxon>
        <taxon>Spermatophyta</taxon>
        <taxon>Magnoliopsida</taxon>
        <taxon>eudicotyledons</taxon>
        <taxon>Gunneridae</taxon>
        <taxon>Pentapetalae</taxon>
        <taxon>asterids</taxon>
        <taxon>campanulids</taxon>
        <taxon>Asterales</taxon>
        <taxon>Asteraceae</taxon>
        <taxon>Asteroideae</taxon>
        <taxon>Anthemideae</taxon>
        <taxon>Anthemidinae</taxon>
        <taxon>Tanacetum</taxon>
    </lineage>
</organism>